<sequence>MTGRWRTWRAAVAAALMATAMVGLAQSAHADILAGQSEHMRWEVSAASAAPGDAVTFTATITNPEGEDMGAFTYLSPASPIFAPVGSSACTITDGPAGVSRAVTAGLCWRR</sequence>
<evidence type="ECO:0000256" key="1">
    <source>
        <dbReference type="SAM" id="SignalP"/>
    </source>
</evidence>
<feature type="chain" id="PRO_5040977382" description="DUF11 domain-containing protein" evidence="1">
    <location>
        <begin position="31"/>
        <end position="111"/>
    </location>
</feature>
<dbReference type="Proteomes" id="UP001143474">
    <property type="component" value="Unassembled WGS sequence"/>
</dbReference>
<organism evidence="2 3">
    <name type="scientific">Streptosporangium carneum</name>
    <dbReference type="NCBI Taxonomy" id="47481"/>
    <lineage>
        <taxon>Bacteria</taxon>
        <taxon>Bacillati</taxon>
        <taxon>Actinomycetota</taxon>
        <taxon>Actinomycetes</taxon>
        <taxon>Streptosporangiales</taxon>
        <taxon>Streptosporangiaceae</taxon>
        <taxon>Streptosporangium</taxon>
    </lineage>
</organism>
<comment type="caution">
    <text evidence="2">The sequence shown here is derived from an EMBL/GenBank/DDBJ whole genome shotgun (WGS) entry which is preliminary data.</text>
</comment>
<protein>
    <recommendedName>
        <fullName evidence="4">DUF11 domain-containing protein</fullName>
    </recommendedName>
</protein>
<accession>A0A9W6HZB4</accession>
<name>A0A9W6HZB4_9ACTN</name>
<dbReference type="AlphaFoldDB" id="A0A9W6HZB4"/>
<evidence type="ECO:0008006" key="4">
    <source>
        <dbReference type="Google" id="ProtNLM"/>
    </source>
</evidence>
<keyword evidence="3" id="KW-1185">Reference proteome</keyword>
<evidence type="ECO:0000313" key="2">
    <source>
        <dbReference type="EMBL" id="GLK09076.1"/>
    </source>
</evidence>
<reference evidence="2" key="1">
    <citation type="journal article" date="2014" name="Int. J. Syst. Evol. Microbiol.">
        <title>Complete genome sequence of Corynebacterium casei LMG S-19264T (=DSM 44701T), isolated from a smear-ripened cheese.</title>
        <authorList>
            <consortium name="US DOE Joint Genome Institute (JGI-PGF)"/>
            <person name="Walter F."/>
            <person name="Albersmeier A."/>
            <person name="Kalinowski J."/>
            <person name="Ruckert C."/>
        </authorList>
    </citation>
    <scope>NUCLEOTIDE SEQUENCE</scope>
    <source>
        <strain evidence="2">VKM Ac-2007</strain>
    </source>
</reference>
<gene>
    <name evidence="2" type="ORF">GCM10017600_24820</name>
</gene>
<proteinExistence type="predicted"/>
<dbReference type="EMBL" id="BSEV01000004">
    <property type="protein sequence ID" value="GLK09076.1"/>
    <property type="molecule type" value="Genomic_DNA"/>
</dbReference>
<dbReference type="RefSeq" id="WP_271217561.1">
    <property type="nucleotide sequence ID" value="NZ_BAAAVD010000004.1"/>
</dbReference>
<reference evidence="2" key="2">
    <citation type="submission" date="2023-01" db="EMBL/GenBank/DDBJ databases">
        <authorList>
            <person name="Sun Q."/>
            <person name="Evtushenko L."/>
        </authorList>
    </citation>
    <scope>NUCLEOTIDE SEQUENCE</scope>
    <source>
        <strain evidence="2">VKM Ac-2007</strain>
    </source>
</reference>
<keyword evidence="1" id="KW-0732">Signal</keyword>
<evidence type="ECO:0000313" key="3">
    <source>
        <dbReference type="Proteomes" id="UP001143474"/>
    </source>
</evidence>
<feature type="signal peptide" evidence="1">
    <location>
        <begin position="1"/>
        <end position="30"/>
    </location>
</feature>